<dbReference type="OrthoDB" id="26870at2"/>
<feature type="region of interest" description="Disordered" evidence="3">
    <location>
        <begin position="420"/>
        <end position="445"/>
    </location>
</feature>
<feature type="compositionally biased region" description="Low complexity" evidence="3">
    <location>
        <begin position="36"/>
        <end position="46"/>
    </location>
</feature>
<accession>A0A1G8L9T9</accession>
<keyword evidence="2 4" id="KW-0732">Signal</keyword>
<organism evidence="6 7">
    <name type="scientific">Rhodococcus triatomae</name>
    <dbReference type="NCBI Taxonomy" id="300028"/>
    <lineage>
        <taxon>Bacteria</taxon>
        <taxon>Bacillati</taxon>
        <taxon>Actinomycetota</taxon>
        <taxon>Actinomycetes</taxon>
        <taxon>Mycobacteriales</taxon>
        <taxon>Nocardiaceae</taxon>
        <taxon>Rhodococcus</taxon>
    </lineage>
</organism>
<feature type="chain" id="PRO_5038785035" evidence="4">
    <location>
        <begin position="29"/>
        <end position="445"/>
    </location>
</feature>
<evidence type="ECO:0000256" key="3">
    <source>
        <dbReference type="SAM" id="MobiDB-lite"/>
    </source>
</evidence>
<dbReference type="SUPFAM" id="SSF53822">
    <property type="entry name" value="Periplasmic binding protein-like I"/>
    <property type="match status" value="1"/>
</dbReference>
<dbReference type="RefSeq" id="WP_072738546.1">
    <property type="nucleotide sequence ID" value="NZ_CP048813.1"/>
</dbReference>
<proteinExistence type="inferred from homology"/>
<dbReference type="PANTHER" id="PTHR47235:SF1">
    <property type="entry name" value="BLR6548 PROTEIN"/>
    <property type="match status" value="1"/>
</dbReference>
<evidence type="ECO:0000313" key="7">
    <source>
        <dbReference type="Proteomes" id="UP000183263"/>
    </source>
</evidence>
<comment type="similarity">
    <text evidence="1">Belongs to the leucine-binding protein family.</text>
</comment>
<gene>
    <name evidence="6" type="ORF">SAMN05444695_10896</name>
</gene>
<dbReference type="InterPro" id="IPR028081">
    <property type="entry name" value="Leu-bd"/>
</dbReference>
<feature type="region of interest" description="Disordered" evidence="3">
    <location>
        <begin position="26"/>
        <end position="46"/>
    </location>
</feature>
<keyword evidence="7" id="KW-1185">Reference proteome</keyword>
<dbReference type="EMBL" id="FNDN01000008">
    <property type="protein sequence ID" value="SDI51970.1"/>
    <property type="molecule type" value="Genomic_DNA"/>
</dbReference>
<feature type="domain" description="Leucine-binding protein" evidence="5">
    <location>
        <begin position="47"/>
        <end position="405"/>
    </location>
</feature>
<evidence type="ECO:0000256" key="1">
    <source>
        <dbReference type="ARBA" id="ARBA00010062"/>
    </source>
</evidence>
<evidence type="ECO:0000256" key="4">
    <source>
        <dbReference type="SAM" id="SignalP"/>
    </source>
</evidence>
<dbReference type="Pfam" id="PF13458">
    <property type="entry name" value="Peripla_BP_6"/>
    <property type="match status" value="1"/>
</dbReference>
<dbReference type="CDD" id="cd06343">
    <property type="entry name" value="PBP1_ABC_ligand_binding-like"/>
    <property type="match status" value="1"/>
</dbReference>
<sequence length="445" mass="47344">MTSWRTTAARGVAAAATAALLVSCGAGGRDDRESTSEGSTTGVTDTTVKVGGHFPLTGVASPGYSEIPSGAQAYFDFVNAQGGVHGRTVEYVVRDDAYDPTTTSQVVNELVLQDEVFAILGGLGTATHSAVVDFLNEEGVPDLFVSSGATMWGDDPGKYPNTFGWMPDYEVEGKILADWVTENRPDAKVGLFLQDDDLGRDSERAVREILGDDTIVSVVRYTSGNTDVAPQIAQLKADGADLVMGFNVPSYTALSQLVSMRLNYDPEWLYASIGADIHLVGSLLSRFSEGAVSGGGQVLDGLVSLEYIPGVDSPGNEWTELWQRIWAEHGSDQPLTNYRVMGMSHAYTFVQALQAAGENPTREGIVAAVQDVGAEFDGPQHAPFRYSSESHLGMSGATVFTVRDGRREYLTPVLTTDIGDAPIEEYGEDASTPPEGGVPTEVPAP</sequence>
<dbReference type="AlphaFoldDB" id="A0A1G8L9T9"/>
<evidence type="ECO:0000259" key="5">
    <source>
        <dbReference type="Pfam" id="PF13458"/>
    </source>
</evidence>
<protein>
    <submittedName>
        <fullName evidence="6">ABC-type branched-chain amino acid transport system, substrate-binding protein</fullName>
    </submittedName>
</protein>
<evidence type="ECO:0000313" key="6">
    <source>
        <dbReference type="EMBL" id="SDI51970.1"/>
    </source>
</evidence>
<name>A0A1G8L9T9_9NOCA</name>
<dbReference type="InterPro" id="IPR028082">
    <property type="entry name" value="Peripla_BP_I"/>
</dbReference>
<reference evidence="6 7" key="1">
    <citation type="submission" date="2016-10" db="EMBL/GenBank/DDBJ databases">
        <authorList>
            <person name="de Groot N.N."/>
        </authorList>
    </citation>
    <scope>NUCLEOTIDE SEQUENCE [LARGE SCALE GENOMIC DNA]</scope>
    <source>
        <strain evidence="6 7">DSM 44892</strain>
    </source>
</reference>
<feature type="signal peptide" evidence="4">
    <location>
        <begin position="1"/>
        <end position="28"/>
    </location>
</feature>
<dbReference type="PROSITE" id="PS51257">
    <property type="entry name" value="PROKAR_LIPOPROTEIN"/>
    <property type="match status" value="1"/>
</dbReference>
<dbReference type="PANTHER" id="PTHR47235">
    <property type="entry name" value="BLR6548 PROTEIN"/>
    <property type="match status" value="1"/>
</dbReference>
<dbReference type="Proteomes" id="UP000183263">
    <property type="component" value="Unassembled WGS sequence"/>
</dbReference>
<dbReference type="Gene3D" id="3.40.50.2300">
    <property type="match status" value="2"/>
</dbReference>
<evidence type="ECO:0000256" key="2">
    <source>
        <dbReference type="ARBA" id="ARBA00022729"/>
    </source>
</evidence>